<dbReference type="EMBL" id="JAFBMS010000017">
    <property type="protein sequence ID" value="KAG9345716.1"/>
    <property type="molecule type" value="Genomic_DNA"/>
</dbReference>
<proteinExistence type="predicted"/>
<accession>A0A8T2P1V0</accession>
<evidence type="ECO:0000313" key="2">
    <source>
        <dbReference type="Proteomes" id="UP000824540"/>
    </source>
</evidence>
<organism evidence="1 2">
    <name type="scientific">Albula glossodonta</name>
    <name type="common">roundjaw bonefish</name>
    <dbReference type="NCBI Taxonomy" id="121402"/>
    <lineage>
        <taxon>Eukaryota</taxon>
        <taxon>Metazoa</taxon>
        <taxon>Chordata</taxon>
        <taxon>Craniata</taxon>
        <taxon>Vertebrata</taxon>
        <taxon>Euteleostomi</taxon>
        <taxon>Actinopterygii</taxon>
        <taxon>Neopterygii</taxon>
        <taxon>Teleostei</taxon>
        <taxon>Albuliformes</taxon>
        <taxon>Albulidae</taxon>
        <taxon>Albula</taxon>
    </lineage>
</organism>
<gene>
    <name evidence="1" type="ORF">JZ751_008860</name>
</gene>
<reference evidence="1" key="1">
    <citation type="thesis" date="2021" institute="BYU ScholarsArchive" country="Provo, UT, USA">
        <title>Applications of and Algorithms for Genome Assembly and Genomic Analyses with an Emphasis on Marine Teleosts.</title>
        <authorList>
            <person name="Pickett B.D."/>
        </authorList>
    </citation>
    <scope>NUCLEOTIDE SEQUENCE</scope>
    <source>
        <strain evidence="1">HI-2016</strain>
    </source>
</reference>
<protein>
    <submittedName>
        <fullName evidence="1">Uncharacterized protein</fullName>
    </submittedName>
</protein>
<dbReference type="OrthoDB" id="8954886at2759"/>
<dbReference type="AlphaFoldDB" id="A0A8T2P1V0"/>
<sequence>MAKNSYSGVKNSMAEANHDGDFGCSLKELRSLMELRAAEGLHKIQESYGDLLGIKVNGVKQQRGRAG</sequence>
<comment type="caution">
    <text evidence="1">The sequence shown here is derived from an EMBL/GenBank/DDBJ whole genome shotgun (WGS) entry which is preliminary data.</text>
</comment>
<name>A0A8T2P1V0_9TELE</name>
<evidence type="ECO:0000313" key="1">
    <source>
        <dbReference type="EMBL" id="KAG9345716.1"/>
    </source>
</evidence>
<dbReference type="Proteomes" id="UP000824540">
    <property type="component" value="Unassembled WGS sequence"/>
</dbReference>
<keyword evidence="2" id="KW-1185">Reference proteome</keyword>